<evidence type="ECO:0000256" key="1">
    <source>
        <dbReference type="ARBA" id="ARBA00023015"/>
    </source>
</evidence>
<dbReference type="InterPro" id="IPR009057">
    <property type="entry name" value="Homeodomain-like_sf"/>
</dbReference>
<dbReference type="InterPro" id="IPR018060">
    <property type="entry name" value="HTH_AraC"/>
</dbReference>
<sequence length="280" mass="32730">MSYKFGSYGFVFFDEIPNPPFELKDMGIEKRNTSDYYFDNNLRDIKGYLFQYTLKGYGVFETGDEKYNIEAGKAFFVEIPDDEKYYCPDDLDEDGWQILYIHFEGTAVKPYYDKIVNKTGKIITLSENSSVIQYLLKFHENLRNGMHIQPFVGSETVFHFLCLLCSKVAYNQDDYSMRTRIAIERMENEFSKLEGINILADGLGISLSHFTREFTKETGVNPLKYLTNIRMQHAMKLLHNTELSINEIALKCGFSCGNYFSKCFKKNTQLTPYQFRNERN</sequence>
<dbReference type="PROSITE" id="PS00041">
    <property type="entry name" value="HTH_ARAC_FAMILY_1"/>
    <property type="match status" value="1"/>
</dbReference>
<dbReference type="Pfam" id="PF12833">
    <property type="entry name" value="HTH_18"/>
    <property type="match status" value="1"/>
</dbReference>
<protein>
    <submittedName>
        <fullName evidence="5">HTH-type transcriptional activator RhaR</fullName>
    </submittedName>
</protein>
<evidence type="ECO:0000313" key="6">
    <source>
        <dbReference type="Proteomes" id="UP000190973"/>
    </source>
</evidence>
<dbReference type="InterPro" id="IPR020449">
    <property type="entry name" value="Tscrpt_reg_AraC-type_HTH"/>
</dbReference>
<dbReference type="Pfam" id="PF02311">
    <property type="entry name" value="AraC_binding"/>
    <property type="match status" value="1"/>
</dbReference>
<keyword evidence="1" id="KW-0805">Transcription regulation</keyword>
<dbReference type="PANTHER" id="PTHR43280:SF2">
    <property type="entry name" value="HTH-TYPE TRANSCRIPTIONAL REGULATOR EXSA"/>
    <property type="match status" value="1"/>
</dbReference>
<dbReference type="InterPro" id="IPR037923">
    <property type="entry name" value="HTH-like"/>
</dbReference>
<evidence type="ECO:0000256" key="2">
    <source>
        <dbReference type="ARBA" id="ARBA00023125"/>
    </source>
</evidence>
<dbReference type="Proteomes" id="UP000190973">
    <property type="component" value="Unassembled WGS sequence"/>
</dbReference>
<dbReference type="GO" id="GO:0003700">
    <property type="term" value="F:DNA-binding transcription factor activity"/>
    <property type="evidence" value="ECO:0007669"/>
    <property type="project" value="InterPro"/>
</dbReference>
<evidence type="ECO:0000313" key="5">
    <source>
        <dbReference type="EMBL" id="OOM63530.1"/>
    </source>
</evidence>
<name>A0A1S8SD37_CLOBE</name>
<accession>A0A1S8SD37</accession>
<dbReference type="GO" id="GO:0043565">
    <property type="term" value="F:sequence-specific DNA binding"/>
    <property type="evidence" value="ECO:0007669"/>
    <property type="project" value="InterPro"/>
</dbReference>
<organism evidence="5 6">
    <name type="scientific">Clostridium beijerinckii</name>
    <name type="common">Clostridium MP</name>
    <dbReference type="NCBI Taxonomy" id="1520"/>
    <lineage>
        <taxon>Bacteria</taxon>
        <taxon>Bacillati</taxon>
        <taxon>Bacillota</taxon>
        <taxon>Clostridia</taxon>
        <taxon>Eubacteriales</taxon>
        <taxon>Clostridiaceae</taxon>
        <taxon>Clostridium</taxon>
    </lineage>
</organism>
<dbReference type="PANTHER" id="PTHR43280">
    <property type="entry name" value="ARAC-FAMILY TRANSCRIPTIONAL REGULATOR"/>
    <property type="match status" value="1"/>
</dbReference>
<dbReference type="InterPro" id="IPR003313">
    <property type="entry name" value="AraC-bd"/>
</dbReference>
<keyword evidence="2" id="KW-0238">DNA-binding</keyword>
<proteinExistence type="predicted"/>
<dbReference type="PRINTS" id="PR00032">
    <property type="entry name" value="HTHARAC"/>
</dbReference>
<feature type="domain" description="HTH araC/xylS-type" evidence="4">
    <location>
        <begin position="180"/>
        <end position="278"/>
    </location>
</feature>
<dbReference type="Gene3D" id="1.10.10.60">
    <property type="entry name" value="Homeodomain-like"/>
    <property type="match status" value="2"/>
</dbReference>
<evidence type="ECO:0000259" key="4">
    <source>
        <dbReference type="PROSITE" id="PS01124"/>
    </source>
</evidence>
<dbReference type="SMART" id="SM00342">
    <property type="entry name" value="HTH_ARAC"/>
    <property type="match status" value="1"/>
</dbReference>
<dbReference type="AlphaFoldDB" id="A0A1S8SD37"/>
<dbReference type="RefSeq" id="WP_077837713.1">
    <property type="nucleotide sequence ID" value="NZ_JABTAE010000001.1"/>
</dbReference>
<comment type="caution">
    <text evidence="5">The sequence shown here is derived from an EMBL/GenBank/DDBJ whole genome shotgun (WGS) entry which is preliminary data.</text>
</comment>
<dbReference type="PROSITE" id="PS01124">
    <property type="entry name" value="HTH_ARAC_FAMILY_2"/>
    <property type="match status" value="1"/>
</dbReference>
<reference evidence="5 6" key="1">
    <citation type="submission" date="2016-05" db="EMBL/GenBank/DDBJ databases">
        <title>Microbial solvent formation.</title>
        <authorList>
            <person name="Poehlein A."/>
            <person name="Montoya Solano J.D."/>
            <person name="Flitsch S."/>
            <person name="Krabben P."/>
            <person name="Duerre P."/>
            <person name="Daniel R."/>
        </authorList>
    </citation>
    <scope>NUCLEOTIDE SEQUENCE [LARGE SCALE GENOMIC DNA]</scope>
    <source>
        <strain evidence="5 6">DSM 53</strain>
    </source>
</reference>
<dbReference type="SUPFAM" id="SSF46689">
    <property type="entry name" value="Homeodomain-like"/>
    <property type="match status" value="2"/>
</dbReference>
<evidence type="ECO:0000256" key="3">
    <source>
        <dbReference type="ARBA" id="ARBA00023163"/>
    </source>
</evidence>
<gene>
    <name evidence="5" type="primary">rhaR</name>
    <name evidence="5" type="ORF">CLBCK_09410</name>
</gene>
<dbReference type="InterPro" id="IPR018062">
    <property type="entry name" value="HTH_AraC-typ_CS"/>
</dbReference>
<dbReference type="SUPFAM" id="SSF51215">
    <property type="entry name" value="Regulatory protein AraC"/>
    <property type="match status" value="1"/>
</dbReference>
<dbReference type="Gene3D" id="2.60.120.280">
    <property type="entry name" value="Regulatory protein AraC"/>
    <property type="match status" value="1"/>
</dbReference>
<keyword evidence="3" id="KW-0804">Transcription</keyword>
<dbReference type="EMBL" id="LZZI01000011">
    <property type="protein sequence ID" value="OOM63530.1"/>
    <property type="molecule type" value="Genomic_DNA"/>
</dbReference>